<dbReference type="NCBIfam" id="TIGR01644">
    <property type="entry name" value="phage_P2_V"/>
    <property type="match status" value="1"/>
</dbReference>
<proteinExistence type="predicted"/>
<evidence type="ECO:0000259" key="1">
    <source>
        <dbReference type="Pfam" id="PF04717"/>
    </source>
</evidence>
<dbReference type="InterPro" id="IPR037026">
    <property type="entry name" value="Vgr_OB-fold_dom_sf"/>
</dbReference>
<dbReference type="EMBL" id="FWZU01000001">
    <property type="protein sequence ID" value="SME96414.1"/>
    <property type="molecule type" value="Genomic_DNA"/>
</dbReference>
<reference evidence="3" key="1">
    <citation type="submission" date="2017-04" db="EMBL/GenBank/DDBJ databases">
        <authorList>
            <person name="Varghese N."/>
            <person name="Submissions S."/>
        </authorList>
    </citation>
    <scope>NUCLEOTIDE SEQUENCE [LARGE SCALE GENOMIC DNA]</scope>
    <source>
        <strain evidence="3">K3S</strain>
    </source>
</reference>
<gene>
    <name evidence="2" type="ORF">SAMN06295933_0886</name>
</gene>
<dbReference type="RefSeq" id="WP_085098846.1">
    <property type="nucleotide sequence ID" value="NZ_FWZU01000001.1"/>
</dbReference>
<dbReference type="SUPFAM" id="SSF69349">
    <property type="entry name" value="Phage fibre proteins"/>
    <property type="match status" value="1"/>
</dbReference>
<accession>A0A1X7CH99</accession>
<dbReference type="OrthoDB" id="4931325at2"/>
<evidence type="ECO:0000313" key="3">
    <source>
        <dbReference type="Proteomes" id="UP000192906"/>
    </source>
</evidence>
<feature type="domain" description="Gp5/Type VI secretion system Vgr protein OB-fold" evidence="1">
    <location>
        <begin position="21"/>
        <end position="88"/>
    </location>
</feature>
<dbReference type="AlphaFoldDB" id="A0A1X7CH99"/>
<sequence length="281" mass="30624">MSQGNPYLLAELDRRLSNVVRIGTVAEADYSKARLRVSFGEAVSDWLPWVTFRAGGDHTWWAPEVDEQVLVLAPSGEISGGVVLGSIFSTSHPAPADRPTIHRTTYEDGAIIEYDRLKHILHAYIPGDINREIDQDINEQVHRDTIREIDRDMSLQVHRDVFFRVDRDVLHDIGGNFTSTIGGNVSKDVGGDVDHTVAGKVVLDVQGEVVINSATRITLSAPLLVLDGPFVQGNSNHGGGGEIYGEVNQHDGDFISDGISLQHHVHVENGDVTDEPTGGAL</sequence>
<organism evidence="2 3">
    <name type="scientific">Desulfovibrio gilichinskyi</name>
    <dbReference type="NCBI Taxonomy" id="1519643"/>
    <lineage>
        <taxon>Bacteria</taxon>
        <taxon>Pseudomonadati</taxon>
        <taxon>Thermodesulfobacteriota</taxon>
        <taxon>Desulfovibrionia</taxon>
        <taxon>Desulfovibrionales</taxon>
        <taxon>Desulfovibrionaceae</taxon>
        <taxon>Desulfovibrio</taxon>
    </lineage>
</organism>
<dbReference type="Pfam" id="PF04717">
    <property type="entry name" value="Phage_base_V"/>
    <property type="match status" value="1"/>
</dbReference>
<name>A0A1X7CH99_9BACT</name>
<dbReference type="Proteomes" id="UP000192906">
    <property type="component" value="Unassembled WGS sequence"/>
</dbReference>
<dbReference type="InterPro" id="IPR006531">
    <property type="entry name" value="Gp5/Vgr_OB"/>
</dbReference>
<protein>
    <submittedName>
        <fullName evidence="2">Phage baseplate assembly protein V</fullName>
    </submittedName>
</protein>
<dbReference type="Gene3D" id="2.40.50.230">
    <property type="entry name" value="Gp5 N-terminal domain"/>
    <property type="match status" value="1"/>
</dbReference>
<evidence type="ECO:0000313" key="2">
    <source>
        <dbReference type="EMBL" id="SME96414.1"/>
    </source>
</evidence>
<dbReference type="Gene3D" id="6.20.150.10">
    <property type="match status" value="1"/>
</dbReference>
<dbReference type="InterPro" id="IPR013046">
    <property type="entry name" value="GpV/Gp45"/>
</dbReference>
<keyword evidence="3" id="KW-1185">Reference proteome</keyword>
<dbReference type="STRING" id="1519643.SAMN06295933_0886"/>